<protein>
    <submittedName>
        <fullName evidence="7">Transcriptional activator of fatty acid utilization</fullName>
    </submittedName>
</protein>
<dbReference type="PANTHER" id="PTHR46910">
    <property type="entry name" value="TRANSCRIPTION FACTOR PDR1"/>
    <property type="match status" value="1"/>
</dbReference>
<dbReference type="InterPro" id="IPR007219">
    <property type="entry name" value="XnlR_reg_dom"/>
</dbReference>
<dbReference type="OrthoDB" id="1924787at2759"/>
<evidence type="ECO:0000256" key="4">
    <source>
        <dbReference type="ARBA" id="ARBA00023242"/>
    </source>
</evidence>
<keyword evidence="4" id="KW-0539">Nucleus</keyword>
<dbReference type="Proteomes" id="UP000253551">
    <property type="component" value="Unassembled WGS sequence"/>
</dbReference>
<name>A0A367J7D7_RHIST</name>
<keyword evidence="8" id="KW-1185">Reference proteome</keyword>
<evidence type="ECO:0000259" key="6">
    <source>
        <dbReference type="SMART" id="SM00906"/>
    </source>
</evidence>
<keyword evidence="2" id="KW-0479">Metal-binding</keyword>
<dbReference type="InterPro" id="IPR050987">
    <property type="entry name" value="AtrR-like"/>
</dbReference>
<dbReference type="EMBL" id="PJQM01004080">
    <property type="protein sequence ID" value="RCH85815.1"/>
    <property type="molecule type" value="Genomic_DNA"/>
</dbReference>
<comment type="caution">
    <text evidence="7">The sequence shown here is derived from an EMBL/GenBank/DDBJ whole genome shotgun (WGS) entry which is preliminary data.</text>
</comment>
<evidence type="ECO:0000256" key="2">
    <source>
        <dbReference type="ARBA" id="ARBA00022723"/>
    </source>
</evidence>
<comment type="subcellular location">
    <subcellularLocation>
        <location evidence="1">Nucleus</location>
    </subcellularLocation>
</comment>
<dbReference type="SMART" id="SM00906">
    <property type="entry name" value="Fungal_trans"/>
    <property type="match status" value="1"/>
</dbReference>
<dbReference type="GO" id="GO:0006351">
    <property type="term" value="P:DNA-templated transcription"/>
    <property type="evidence" value="ECO:0007669"/>
    <property type="project" value="InterPro"/>
</dbReference>
<evidence type="ECO:0000256" key="3">
    <source>
        <dbReference type="ARBA" id="ARBA00023125"/>
    </source>
</evidence>
<dbReference type="Pfam" id="PF04082">
    <property type="entry name" value="Fungal_trans"/>
    <property type="match status" value="1"/>
</dbReference>
<dbReference type="PANTHER" id="PTHR46910:SF3">
    <property type="entry name" value="HALOTOLERANCE PROTEIN 9-RELATED"/>
    <property type="match status" value="1"/>
</dbReference>
<dbReference type="GO" id="GO:0003677">
    <property type="term" value="F:DNA binding"/>
    <property type="evidence" value="ECO:0007669"/>
    <property type="project" value="UniProtKB-KW"/>
</dbReference>
<accession>A0A367J7D7</accession>
<dbReference type="GO" id="GO:0005634">
    <property type="term" value="C:nucleus"/>
    <property type="evidence" value="ECO:0007669"/>
    <property type="project" value="UniProtKB-SubCell"/>
</dbReference>
<evidence type="ECO:0000256" key="1">
    <source>
        <dbReference type="ARBA" id="ARBA00004123"/>
    </source>
</evidence>
<feature type="region of interest" description="Disordered" evidence="5">
    <location>
        <begin position="399"/>
        <end position="422"/>
    </location>
</feature>
<feature type="domain" description="Xylanolytic transcriptional activator regulatory" evidence="6">
    <location>
        <begin position="104"/>
        <end position="176"/>
    </location>
</feature>
<proteinExistence type="predicted"/>
<dbReference type="STRING" id="4846.A0A367J7D7"/>
<organism evidence="7 8">
    <name type="scientific">Rhizopus stolonifer</name>
    <name type="common">Rhizopus nigricans</name>
    <dbReference type="NCBI Taxonomy" id="4846"/>
    <lineage>
        <taxon>Eukaryota</taxon>
        <taxon>Fungi</taxon>
        <taxon>Fungi incertae sedis</taxon>
        <taxon>Mucoromycota</taxon>
        <taxon>Mucoromycotina</taxon>
        <taxon>Mucoromycetes</taxon>
        <taxon>Mucorales</taxon>
        <taxon>Mucorineae</taxon>
        <taxon>Rhizopodaceae</taxon>
        <taxon>Rhizopus</taxon>
    </lineage>
</organism>
<feature type="compositionally biased region" description="Polar residues" evidence="5">
    <location>
        <begin position="399"/>
        <end position="408"/>
    </location>
</feature>
<evidence type="ECO:0000256" key="5">
    <source>
        <dbReference type="SAM" id="MobiDB-lite"/>
    </source>
</evidence>
<dbReference type="CDD" id="cd12148">
    <property type="entry name" value="fungal_TF_MHR"/>
    <property type="match status" value="1"/>
</dbReference>
<gene>
    <name evidence="7" type="primary">CTF1_1</name>
    <name evidence="7" type="ORF">CU098_002664</name>
</gene>
<feature type="non-terminal residue" evidence="7">
    <location>
        <position position="1"/>
    </location>
</feature>
<dbReference type="GO" id="GO:0008270">
    <property type="term" value="F:zinc ion binding"/>
    <property type="evidence" value="ECO:0007669"/>
    <property type="project" value="InterPro"/>
</dbReference>
<dbReference type="GO" id="GO:0003700">
    <property type="term" value="F:DNA-binding transcription factor activity"/>
    <property type="evidence" value="ECO:0007669"/>
    <property type="project" value="InterPro"/>
</dbReference>
<evidence type="ECO:0000313" key="7">
    <source>
        <dbReference type="EMBL" id="RCH85815.1"/>
    </source>
</evidence>
<evidence type="ECO:0000313" key="8">
    <source>
        <dbReference type="Proteomes" id="UP000253551"/>
    </source>
</evidence>
<reference evidence="7 8" key="1">
    <citation type="journal article" date="2018" name="G3 (Bethesda)">
        <title>Phylogenetic and Phylogenomic Definition of Rhizopus Species.</title>
        <authorList>
            <person name="Gryganskyi A.P."/>
            <person name="Golan J."/>
            <person name="Dolatabadi S."/>
            <person name="Mondo S."/>
            <person name="Robb S."/>
            <person name="Idnurm A."/>
            <person name="Muszewska A."/>
            <person name="Steczkiewicz K."/>
            <person name="Masonjones S."/>
            <person name="Liao H.L."/>
            <person name="Gajdeczka M.T."/>
            <person name="Anike F."/>
            <person name="Vuek A."/>
            <person name="Anishchenko I.M."/>
            <person name="Voigt K."/>
            <person name="de Hoog G.S."/>
            <person name="Smith M.E."/>
            <person name="Heitman J."/>
            <person name="Vilgalys R."/>
            <person name="Stajich J.E."/>
        </authorList>
    </citation>
    <scope>NUCLEOTIDE SEQUENCE [LARGE SCALE GENOMIC DNA]</scope>
    <source>
        <strain evidence="7 8">LSU 92-RS-03</strain>
    </source>
</reference>
<sequence length="462" mass="52648">YFSSELLLPIVDRDDYLDAFEGRKSPPPAILLTCAICTYACLLVKPGDPMFEKASVTYEDVHRILADLAIPLYERNSLVSCISTIQALVLYANYPPLMSNTNLNWIFAGMAVRMAQDLGLHRQVQASGADKSNLKRKRVWYSVYVTDRWYCTIMEKPLAISDFDCDVDMLLTDESKPDEDLTIFLNFIKLSKILGEVLRYMYSARAKKTGYKTHAIEKIVLNLQKVLDDWYSQVPETHKITEADLKNLATYKDLYGNTVKIRQGGPLTVCYHFVIILLHRPFVAMENVDTPFLVQCVERCIQAANFVTIVSQFINTKSFIHFGWNFACCSVYLTSLIHAFISFNDDPKLASEAKRFFHTTMHKTLKPMMNAAPNGFSMHSFIQNIPNVLEKGSTLKSDLEQQQNSVQLSEEHGPKPLKTSENSDWAFNCPEHLFLYDFYPNMGALSSENSSEVFKNDGNPEY</sequence>
<keyword evidence="3" id="KW-0238">DNA-binding</keyword>
<dbReference type="AlphaFoldDB" id="A0A367J7D7"/>